<dbReference type="EMBL" id="FQZT01000032">
    <property type="protein sequence ID" value="SHJ98350.1"/>
    <property type="molecule type" value="Genomic_DNA"/>
</dbReference>
<dbReference type="OrthoDB" id="9793734at2"/>
<dbReference type="InterPro" id="IPR009057">
    <property type="entry name" value="Homeodomain-like_sf"/>
</dbReference>
<evidence type="ECO:0000256" key="2">
    <source>
        <dbReference type="ARBA" id="ARBA00023125"/>
    </source>
</evidence>
<dbReference type="InterPro" id="IPR023772">
    <property type="entry name" value="DNA-bd_HTH_TetR-type_CS"/>
</dbReference>
<protein>
    <submittedName>
        <fullName evidence="6">Transcriptional regulator, TetR family</fullName>
    </submittedName>
</protein>
<dbReference type="PANTHER" id="PTHR30055">
    <property type="entry name" value="HTH-TYPE TRANSCRIPTIONAL REGULATOR RUTR"/>
    <property type="match status" value="1"/>
</dbReference>
<dbReference type="GO" id="GO:0000976">
    <property type="term" value="F:transcription cis-regulatory region binding"/>
    <property type="evidence" value="ECO:0007669"/>
    <property type="project" value="TreeGrafter"/>
</dbReference>
<proteinExistence type="predicted"/>
<dbReference type="STRING" id="1122189.SAMN02745165_03685"/>
<dbReference type="GO" id="GO:0003700">
    <property type="term" value="F:DNA-binding transcription factor activity"/>
    <property type="evidence" value="ECO:0007669"/>
    <property type="project" value="TreeGrafter"/>
</dbReference>
<dbReference type="RefSeq" id="WP_072910181.1">
    <property type="nucleotide sequence ID" value="NZ_FQZT01000032.1"/>
</dbReference>
<gene>
    <name evidence="6" type="ORF">SAMN02745165_03685</name>
</gene>
<dbReference type="Gene3D" id="1.10.357.10">
    <property type="entry name" value="Tetracycline Repressor, domain 2"/>
    <property type="match status" value="1"/>
</dbReference>
<dbReference type="PROSITE" id="PS01081">
    <property type="entry name" value="HTH_TETR_1"/>
    <property type="match status" value="1"/>
</dbReference>
<evidence type="ECO:0000313" key="6">
    <source>
        <dbReference type="EMBL" id="SHJ98350.1"/>
    </source>
</evidence>
<dbReference type="Pfam" id="PF00440">
    <property type="entry name" value="TetR_N"/>
    <property type="match status" value="1"/>
</dbReference>
<evidence type="ECO:0000256" key="1">
    <source>
        <dbReference type="ARBA" id="ARBA00023015"/>
    </source>
</evidence>
<keyword evidence="1" id="KW-0805">Transcription regulation</keyword>
<evidence type="ECO:0000313" key="7">
    <source>
        <dbReference type="Proteomes" id="UP000184171"/>
    </source>
</evidence>
<keyword evidence="2 4" id="KW-0238">DNA-binding</keyword>
<feature type="DNA-binding region" description="H-T-H motif" evidence="4">
    <location>
        <begin position="39"/>
        <end position="58"/>
    </location>
</feature>
<dbReference type="AlphaFoldDB" id="A0A1M6NRS2"/>
<keyword evidence="3" id="KW-0804">Transcription</keyword>
<sequence>MAVRAGAAKVRKIDPDGKMNQIVRVARSLFVEKGYHNVSIPQIVKASGVSTGTIYNHFTNKEGLAAYIHTETLNSFQQRFSARLQNLTSTYDQLRCFAELVIEITEEEPELMEYMLFMKHGEFLSESFPICSTEPFRKVQQIVAEGIKNGELRDGDYLVSAVSYTGVIIRAAELRIQGVINVSLSDRAEELISNAWAAIKA</sequence>
<dbReference type="PANTHER" id="PTHR30055:SF234">
    <property type="entry name" value="HTH-TYPE TRANSCRIPTIONAL REGULATOR BETI"/>
    <property type="match status" value="1"/>
</dbReference>
<dbReference type="PRINTS" id="PR00455">
    <property type="entry name" value="HTHTETR"/>
</dbReference>
<dbReference type="PROSITE" id="PS50977">
    <property type="entry name" value="HTH_TETR_2"/>
    <property type="match status" value="1"/>
</dbReference>
<dbReference type="SUPFAM" id="SSF48498">
    <property type="entry name" value="Tetracyclin repressor-like, C-terminal domain"/>
    <property type="match status" value="1"/>
</dbReference>
<evidence type="ECO:0000256" key="4">
    <source>
        <dbReference type="PROSITE-ProRule" id="PRU00335"/>
    </source>
</evidence>
<keyword evidence="7" id="KW-1185">Reference proteome</keyword>
<name>A0A1M6NRS2_MALRU</name>
<feature type="domain" description="HTH tetR-type" evidence="5">
    <location>
        <begin position="16"/>
        <end position="76"/>
    </location>
</feature>
<dbReference type="Proteomes" id="UP000184171">
    <property type="component" value="Unassembled WGS sequence"/>
</dbReference>
<dbReference type="SUPFAM" id="SSF46689">
    <property type="entry name" value="Homeodomain-like"/>
    <property type="match status" value="1"/>
</dbReference>
<reference evidence="6 7" key="1">
    <citation type="submission" date="2016-11" db="EMBL/GenBank/DDBJ databases">
        <authorList>
            <person name="Jaros S."/>
            <person name="Januszkiewicz K."/>
            <person name="Wedrychowicz H."/>
        </authorList>
    </citation>
    <scope>NUCLEOTIDE SEQUENCE [LARGE SCALE GENOMIC DNA]</scope>
    <source>
        <strain evidence="6 7">DSM 5091</strain>
    </source>
</reference>
<dbReference type="InterPro" id="IPR001647">
    <property type="entry name" value="HTH_TetR"/>
</dbReference>
<evidence type="ECO:0000259" key="5">
    <source>
        <dbReference type="PROSITE" id="PS50977"/>
    </source>
</evidence>
<dbReference type="InterPro" id="IPR036271">
    <property type="entry name" value="Tet_transcr_reg_TetR-rel_C_sf"/>
</dbReference>
<dbReference type="InterPro" id="IPR050109">
    <property type="entry name" value="HTH-type_TetR-like_transc_reg"/>
</dbReference>
<evidence type="ECO:0000256" key="3">
    <source>
        <dbReference type="ARBA" id="ARBA00023163"/>
    </source>
</evidence>
<accession>A0A1M6NRS2</accession>
<organism evidence="6 7">
    <name type="scientific">Malonomonas rubra DSM 5091</name>
    <dbReference type="NCBI Taxonomy" id="1122189"/>
    <lineage>
        <taxon>Bacteria</taxon>
        <taxon>Pseudomonadati</taxon>
        <taxon>Thermodesulfobacteriota</taxon>
        <taxon>Desulfuromonadia</taxon>
        <taxon>Desulfuromonadales</taxon>
        <taxon>Geopsychrobacteraceae</taxon>
        <taxon>Malonomonas</taxon>
    </lineage>
</organism>